<dbReference type="WBParaSite" id="nRc.2.0.1.t12386-RA">
    <property type="protein sequence ID" value="nRc.2.0.1.t12386-RA"/>
    <property type="gene ID" value="nRc.2.0.1.g12386"/>
</dbReference>
<evidence type="ECO:0000313" key="2">
    <source>
        <dbReference type="WBParaSite" id="nRc.2.0.1.t12386-RA"/>
    </source>
</evidence>
<keyword evidence="1" id="KW-1185">Reference proteome</keyword>
<proteinExistence type="predicted"/>
<accession>A0A915IGI3</accession>
<organism evidence="1 2">
    <name type="scientific">Romanomermis culicivorax</name>
    <name type="common">Nematode worm</name>
    <dbReference type="NCBI Taxonomy" id="13658"/>
    <lineage>
        <taxon>Eukaryota</taxon>
        <taxon>Metazoa</taxon>
        <taxon>Ecdysozoa</taxon>
        <taxon>Nematoda</taxon>
        <taxon>Enoplea</taxon>
        <taxon>Dorylaimia</taxon>
        <taxon>Mermithida</taxon>
        <taxon>Mermithoidea</taxon>
        <taxon>Mermithidae</taxon>
        <taxon>Romanomermis</taxon>
    </lineage>
</organism>
<name>A0A915IGI3_ROMCU</name>
<protein>
    <submittedName>
        <fullName evidence="2">Uncharacterized protein</fullName>
    </submittedName>
</protein>
<reference evidence="2" key="1">
    <citation type="submission" date="2022-11" db="UniProtKB">
        <authorList>
            <consortium name="WormBaseParasite"/>
        </authorList>
    </citation>
    <scope>IDENTIFICATION</scope>
</reference>
<dbReference type="Proteomes" id="UP000887565">
    <property type="component" value="Unplaced"/>
</dbReference>
<evidence type="ECO:0000313" key="1">
    <source>
        <dbReference type="Proteomes" id="UP000887565"/>
    </source>
</evidence>
<sequence length="131" mass="14850">MVLLSIQAAVTQFCEDGTEGLRIEVYTLIVTVSKTFCRWMARGPRALNSQLVTPDHIGRMLAFYEHTMKSTILMKNHSYLEPTLFKSTILMKNHSYLEPTLFGFPKIFKTHPQILGLPPAGRTSYSVTQEA</sequence>
<dbReference type="AlphaFoldDB" id="A0A915IGI3"/>